<name>A0A267E570_9PLAT</name>
<evidence type="ECO:0000313" key="2">
    <source>
        <dbReference type="EMBL" id="PAA56688.1"/>
    </source>
</evidence>
<sequence length="159" mass="17877">KLPLYSRDQSQQPIQLPPPPRPRQQHEWARNHAVSTAARRFSAERSAKRTDALVRALIRALFSPRELSVTSFTGRGSLLPADRTKLAEVARQCSVLTCGAAQVSEETLRRCFTRCAVTAKDRRNRYRRHRSRPASPAAAAAPACCQSRHLPLRCQVRPD</sequence>
<reference evidence="2 3" key="1">
    <citation type="submission" date="2017-06" db="EMBL/GenBank/DDBJ databases">
        <title>A platform for efficient transgenesis in Macrostomum lignano, a flatworm model organism for stem cell research.</title>
        <authorList>
            <person name="Berezikov E."/>
        </authorList>
    </citation>
    <scope>NUCLEOTIDE SEQUENCE [LARGE SCALE GENOMIC DNA]</scope>
    <source>
        <strain evidence="2">DV1</strain>
        <tissue evidence="2">Whole organism</tissue>
    </source>
</reference>
<proteinExistence type="predicted"/>
<evidence type="ECO:0000256" key="1">
    <source>
        <dbReference type="SAM" id="MobiDB-lite"/>
    </source>
</evidence>
<organism evidence="2 3">
    <name type="scientific">Macrostomum lignano</name>
    <dbReference type="NCBI Taxonomy" id="282301"/>
    <lineage>
        <taxon>Eukaryota</taxon>
        <taxon>Metazoa</taxon>
        <taxon>Spiralia</taxon>
        <taxon>Lophotrochozoa</taxon>
        <taxon>Platyhelminthes</taxon>
        <taxon>Rhabditophora</taxon>
        <taxon>Macrostomorpha</taxon>
        <taxon>Macrostomida</taxon>
        <taxon>Macrostomidae</taxon>
        <taxon>Macrostomum</taxon>
    </lineage>
</organism>
<accession>A0A267E570</accession>
<protein>
    <submittedName>
        <fullName evidence="2">Uncharacterized protein</fullName>
    </submittedName>
</protein>
<dbReference type="AlphaFoldDB" id="A0A267E570"/>
<feature type="non-terminal residue" evidence="2">
    <location>
        <position position="1"/>
    </location>
</feature>
<dbReference type="EMBL" id="NIVC01002590">
    <property type="protein sequence ID" value="PAA56688.1"/>
    <property type="molecule type" value="Genomic_DNA"/>
</dbReference>
<feature type="region of interest" description="Disordered" evidence="1">
    <location>
        <begin position="1"/>
        <end position="27"/>
    </location>
</feature>
<keyword evidence="3" id="KW-1185">Reference proteome</keyword>
<gene>
    <name evidence="2" type="ORF">BOX15_Mlig008003g2</name>
</gene>
<evidence type="ECO:0000313" key="3">
    <source>
        <dbReference type="Proteomes" id="UP000215902"/>
    </source>
</evidence>
<dbReference type="Proteomes" id="UP000215902">
    <property type="component" value="Unassembled WGS sequence"/>
</dbReference>
<comment type="caution">
    <text evidence="2">The sequence shown here is derived from an EMBL/GenBank/DDBJ whole genome shotgun (WGS) entry which is preliminary data.</text>
</comment>